<keyword evidence="2" id="KW-1185">Reference proteome</keyword>
<accession>A0A7R8ALD1</accession>
<dbReference type="RefSeq" id="XP_041555365.1">
    <property type="nucleotide sequence ID" value="XM_041702594.1"/>
</dbReference>
<evidence type="ECO:0000313" key="1">
    <source>
        <dbReference type="EMBL" id="BCS23171.1"/>
    </source>
</evidence>
<reference evidence="1" key="2">
    <citation type="submission" date="2021-02" db="EMBL/GenBank/DDBJ databases">
        <title>Aspergillus puulaauensis MK2 genome sequence.</title>
        <authorList>
            <person name="Futagami T."/>
            <person name="Mori K."/>
            <person name="Kadooka C."/>
            <person name="Tanaka T."/>
        </authorList>
    </citation>
    <scope>NUCLEOTIDE SEQUENCE</scope>
    <source>
        <strain evidence="1">MK2</strain>
    </source>
</reference>
<sequence>MIFECSRGSAHPTIYRDDITNMAITTGQWAPGGLESLWSTSIVIYSPASLVARGLAVGMAAAVIPNMPAFSSQEHMNIPNQALQLTELPRRWKRMGRYDRACARWCSKLASLLRSLDEEIQNTSSGL</sequence>
<proteinExistence type="predicted"/>
<dbReference type="GeneID" id="64973176"/>
<protein>
    <submittedName>
        <fullName evidence="1">Uncharacterized protein</fullName>
    </submittedName>
</protein>
<name>A0A7R8ALD1_9EURO</name>
<gene>
    <name evidence="1" type="ORF">APUU_31396A</name>
</gene>
<dbReference type="KEGG" id="apuu:APUU_31396A"/>
<dbReference type="Proteomes" id="UP000654913">
    <property type="component" value="Chromosome 3"/>
</dbReference>
<reference evidence="1" key="1">
    <citation type="submission" date="2021-01" db="EMBL/GenBank/DDBJ databases">
        <authorList>
            <consortium name="Aspergillus puulaauensis MK2 genome sequencing consortium"/>
            <person name="Kazuki M."/>
            <person name="Futagami T."/>
        </authorList>
    </citation>
    <scope>NUCLEOTIDE SEQUENCE</scope>
    <source>
        <strain evidence="1">MK2</strain>
    </source>
</reference>
<evidence type="ECO:0000313" key="2">
    <source>
        <dbReference type="Proteomes" id="UP000654913"/>
    </source>
</evidence>
<dbReference type="AlphaFoldDB" id="A0A7R8ALD1"/>
<organism evidence="1 2">
    <name type="scientific">Aspergillus puulaauensis</name>
    <dbReference type="NCBI Taxonomy" id="1220207"/>
    <lineage>
        <taxon>Eukaryota</taxon>
        <taxon>Fungi</taxon>
        <taxon>Dikarya</taxon>
        <taxon>Ascomycota</taxon>
        <taxon>Pezizomycotina</taxon>
        <taxon>Eurotiomycetes</taxon>
        <taxon>Eurotiomycetidae</taxon>
        <taxon>Eurotiales</taxon>
        <taxon>Aspergillaceae</taxon>
        <taxon>Aspergillus</taxon>
    </lineage>
</organism>
<dbReference type="EMBL" id="AP024445">
    <property type="protein sequence ID" value="BCS23171.1"/>
    <property type="molecule type" value="Genomic_DNA"/>
</dbReference>